<evidence type="ECO:0008006" key="3">
    <source>
        <dbReference type="Google" id="ProtNLM"/>
    </source>
</evidence>
<dbReference type="AlphaFoldDB" id="A0A419EWR1"/>
<protein>
    <recommendedName>
        <fullName evidence="3">Neutral/alkaline non-lysosomal ceramidase N-terminal domain-containing protein</fullName>
    </recommendedName>
</protein>
<name>A0A419EWR1_9BACT</name>
<evidence type="ECO:0000313" key="1">
    <source>
        <dbReference type="EMBL" id="RJP69133.1"/>
    </source>
</evidence>
<reference evidence="1 2" key="1">
    <citation type="journal article" date="2017" name="ISME J.">
        <title>Energy and carbon metabolisms in a deep terrestrial subsurface fluid microbial community.</title>
        <authorList>
            <person name="Momper L."/>
            <person name="Jungbluth S.P."/>
            <person name="Lee M.D."/>
            <person name="Amend J.P."/>
        </authorList>
    </citation>
    <scope>NUCLEOTIDE SEQUENCE [LARGE SCALE GENOMIC DNA]</scope>
    <source>
        <strain evidence="1">SURF_17</strain>
    </source>
</reference>
<gene>
    <name evidence="1" type="ORF">C4532_11205</name>
</gene>
<dbReference type="EMBL" id="QZKI01000085">
    <property type="protein sequence ID" value="RJP69133.1"/>
    <property type="molecule type" value="Genomic_DNA"/>
</dbReference>
<accession>A0A419EWR1</accession>
<evidence type="ECO:0000313" key="2">
    <source>
        <dbReference type="Proteomes" id="UP000285961"/>
    </source>
</evidence>
<dbReference type="Proteomes" id="UP000285961">
    <property type="component" value="Unassembled WGS sequence"/>
</dbReference>
<proteinExistence type="predicted"/>
<organism evidence="1 2">
    <name type="scientific">Candidatus Abyssobacteria bacterium SURF_17</name>
    <dbReference type="NCBI Taxonomy" id="2093361"/>
    <lineage>
        <taxon>Bacteria</taxon>
        <taxon>Pseudomonadati</taxon>
        <taxon>Candidatus Hydrogenedentota</taxon>
        <taxon>Candidatus Abyssobacteria</taxon>
    </lineage>
</organism>
<comment type="caution">
    <text evidence="1">The sequence shown here is derived from an EMBL/GenBank/DDBJ whole genome shotgun (WGS) entry which is preliminary data.</text>
</comment>
<sequence>MPFKVGAAKTKITPTPKMGPVYRAGYKMGEAEQLAGVVDDIFLRCLTIENETARVVFLSLDLIGLFRDFTETLASALAPRGIQPEQLIVATTHTHSAPDTMGLWGPSIDQSGYNDQYGEFLIKTSAETISEALAAAQPSEALFAYEECDLGVANHRVPDELSLALWLLSFKSTQGTVGSLISYTAQPELTPRHDDKISAGYPGEACRLLDEQIGGTTLFLLGVCGAMEPEGCEKGYAEAHAYGQRLAEKILELTRKSARVPTDKLTIMRKEVKLPVENPGFHLMMEAGVIRTSQKPPDVISTISRVRLGDLTMYALPGETFPGIVAGVGERGKTLFINQANDSLGYLIPPEQFRAEPAEWAEGHHFTGHELESLGRTAGKIIRQSLLQFAPA</sequence>